<evidence type="ECO:0000313" key="3">
    <source>
        <dbReference type="EMBL" id="KAF9760372.1"/>
    </source>
</evidence>
<feature type="chain" id="PRO_5034395161" description="Ubiquitin 3 binding protein But2 C-terminal domain-containing protein" evidence="1">
    <location>
        <begin position="20"/>
        <end position="199"/>
    </location>
</feature>
<evidence type="ECO:0000313" key="4">
    <source>
        <dbReference type="Proteomes" id="UP000616885"/>
    </source>
</evidence>
<dbReference type="InterPro" id="IPR018620">
    <property type="entry name" value="Ubiquitin3-bd_protein_But2_C"/>
</dbReference>
<dbReference type="AlphaFoldDB" id="A0A8H7TWH9"/>
<protein>
    <recommendedName>
        <fullName evidence="2">Ubiquitin 3 binding protein But2 C-terminal domain-containing protein</fullName>
    </recommendedName>
</protein>
<sequence>MLFSNAIITSLIAAVSVSGAPIETRDEVAFKPSALWKYNVGTGAITASVVGEVDKSNGNHGQDLTTLITFTYPPEATGQKCQFAFGLHPDDTLTGSKKLDLYTSNKPATASTTTWGPGNQRNIHLGRLNMVSGGEATWEGKYSSYLTNKVDCKPAGTVEGFEVVGVYDTDRVSWNPIYRGPRIIITPIKGIMKILDYGI</sequence>
<reference evidence="3" key="1">
    <citation type="submission" date="2020-10" db="EMBL/GenBank/DDBJ databases">
        <title>High-Quality Genome Resource of Clonostachys rosea strain S41 by Oxford Nanopore Long-Read Sequencing.</title>
        <authorList>
            <person name="Wang H."/>
        </authorList>
    </citation>
    <scope>NUCLEOTIDE SEQUENCE</scope>
    <source>
        <strain evidence="3">S41</strain>
    </source>
</reference>
<dbReference type="Pfam" id="PF09792">
    <property type="entry name" value="But2"/>
    <property type="match status" value="1"/>
</dbReference>
<organism evidence="3 4">
    <name type="scientific">Bionectria ochroleuca</name>
    <name type="common">Gliocladium roseum</name>
    <dbReference type="NCBI Taxonomy" id="29856"/>
    <lineage>
        <taxon>Eukaryota</taxon>
        <taxon>Fungi</taxon>
        <taxon>Dikarya</taxon>
        <taxon>Ascomycota</taxon>
        <taxon>Pezizomycotina</taxon>
        <taxon>Sordariomycetes</taxon>
        <taxon>Hypocreomycetidae</taxon>
        <taxon>Hypocreales</taxon>
        <taxon>Bionectriaceae</taxon>
        <taxon>Clonostachys</taxon>
    </lineage>
</organism>
<evidence type="ECO:0000256" key="1">
    <source>
        <dbReference type="SAM" id="SignalP"/>
    </source>
</evidence>
<dbReference type="Proteomes" id="UP000616885">
    <property type="component" value="Unassembled WGS sequence"/>
</dbReference>
<evidence type="ECO:0000259" key="2">
    <source>
        <dbReference type="Pfam" id="PF09792"/>
    </source>
</evidence>
<feature type="domain" description="Ubiquitin 3 binding protein But2 C-terminal" evidence="2">
    <location>
        <begin position="57"/>
        <end position="169"/>
    </location>
</feature>
<gene>
    <name evidence="3" type="ORF">IM811_002066</name>
</gene>
<dbReference type="EMBL" id="JADCTT010000001">
    <property type="protein sequence ID" value="KAF9760372.1"/>
    <property type="molecule type" value="Genomic_DNA"/>
</dbReference>
<comment type="caution">
    <text evidence="3">The sequence shown here is derived from an EMBL/GenBank/DDBJ whole genome shotgun (WGS) entry which is preliminary data.</text>
</comment>
<proteinExistence type="predicted"/>
<keyword evidence="1" id="KW-0732">Signal</keyword>
<name>A0A8H7TWH9_BIOOC</name>
<accession>A0A8H7TWH9</accession>
<feature type="signal peptide" evidence="1">
    <location>
        <begin position="1"/>
        <end position="19"/>
    </location>
</feature>